<dbReference type="InterPro" id="IPR036515">
    <property type="entry name" value="Transposase_17_sf"/>
</dbReference>
<accession>A0A4R6DQT0</accession>
<dbReference type="GO" id="GO:0003677">
    <property type="term" value="F:DNA binding"/>
    <property type="evidence" value="ECO:0007669"/>
    <property type="project" value="InterPro"/>
</dbReference>
<dbReference type="GO" id="GO:0004803">
    <property type="term" value="F:transposase activity"/>
    <property type="evidence" value="ECO:0007669"/>
    <property type="project" value="InterPro"/>
</dbReference>
<dbReference type="SMART" id="SM01321">
    <property type="entry name" value="Y1_Tnp"/>
    <property type="match status" value="1"/>
</dbReference>
<dbReference type="Gene3D" id="3.30.70.1290">
    <property type="entry name" value="Transposase IS200-like"/>
    <property type="match status" value="1"/>
</dbReference>
<dbReference type="InterPro" id="IPR002686">
    <property type="entry name" value="Transposase_17"/>
</dbReference>
<dbReference type="NCBIfam" id="NF033573">
    <property type="entry name" value="transpos_IS200"/>
    <property type="match status" value="1"/>
</dbReference>
<dbReference type="Pfam" id="PF01797">
    <property type="entry name" value="Y1_Tnp"/>
    <property type="match status" value="1"/>
</dbReference>
<protein>
    <submittedName>
        <fullName evidence="2">REP element-mobilizing transposase RayT</fullName>
    </submittedName>
</protein>
<dbReference type="Proteomes" id="UP000295530">
    <property type="component" value="Unassembled WGS sequence"/>
</dbReference>
<dbReference type="EMBL" id="SNVX01000039">
    <property type="protein sequence ID" value="TDN46829.1"/>
    <property type="molecule type" value="Genomic_DNA"/>
</dbReference>
<reference evidence="2 3" key="1">
    <citation type="submission" date="2019-03" db="EMBL/GenBank/DDBJ databases">
        <title>Genomic analyses of the natural microbiome of Caenorhabditis elegans.</title>
        <authorList>
            <person name="Samuel B."/>
        </authorList>
    </citation>
    <scope>NUCLEOTIDE SEQUENCE [LARGE SCALE GENOMIC DNA]</scope>
    <source>
        <strain evidence="2 3">BIGb0156</strain>
    </source>
</reference>
<feature type="non-terminal residue" evidence="2">
    <location>
        <position position="1"/>
    </location>
</feature>
<gene>
    <name evidence="2" type="ORF">EC847_1391</name>
</gene>
<dbReference type="GO" id="GO:0006313">
    <property type="term" value="P:DNA transposition"/>
    <property type="evidence" value="ECO:0007669"/>
    <property type="project" value="InterPro"/>
</dbReference>
<proteinExistence type="predicted"/>
<dbReference type="PANTHER" id="PTHR33360">
    <property type="entry name" value="TRANSPOSASE FOR INSERTION SEQUENCE ELEMENT IS200"/>
    <property type="match status" value="1"/>
</dbReference>
<name>A0A4R6DQT0_SCAGO</name>
<organism evidence="2 3">
    <name type="scientific">Scandinavium goeteborgense</name>
    <dbReference type="NCBI Taxonomy" id="1851514"/>
    <lineage>
        <taxon>Bacteria</taxon>
        <taxon>Pseudomonadati</taxon>
        <taxon>Pseudomonadota</taxon>
        <taxon>Gammaproteobacteria</taxon>
        <taxon>Enterobacterales</taxon>
        <taxon>Enterobacteriaceae</taxon>
        <taxon>Scandinavium</taxon>
    </lineage>
</organism>
<keyword evidence="3" id="KW-1185">Reference proteome</keyword>
<evidence type="ECO:0000313" key="2">
    <source>
        <dbReference type="EMBL" id="TDN46829.1"/>
    </source>
</evidence>
<evidence type="ECO:0000313" key="3">
    <source>
        <dbReference type="Proteomes" id="UP000295530"/>
    </source>
</evidence>
<evidence type="ECO:0000259" key="1">
    <source>
        <dbReference type="SMART" id="SM01321"/>
    </source>
</evidence>
<sequence>HFAYYFAAVAVAYPAQLRKRYTTAGLIEFYALRVAECIVLTAFFDAGECSTLLEEFRRGRHCVFLMHVHLGFVAKYRRKIFDPDAIEKLHSYFASVCADFDVELVEMDGEIDHMHLLINYPPKLAVSSLVNSLKGVSSRLLRRDRPDIAQRYYY</sequence>
<dbReference type="PANTHER" id="PTHR33360:SF2">
    <property type="entry name" value="TRANSPOSASE FOR INSERTION SEQUENCE ELEMENT IS200"/>
    <property type="match status" value="1"/>
</dbReference>
<comment type="caution">
    <text evidence="2">The sequence shown here is derived from an EMBL/GenBank/DDBJ whole genome shotgun (WGS) entry which is preliminary data.</text>
</comment>
<feature type="domain" description="Transposase IS200-like" evidence="1">
    <location>
        <begin position="63"/>
        <end position="152"/>
    </location>
</feature>
<dbReference type="SUPFAM" id="SSF143422">
    <property type="entry name" value="Transposase IS200-like"/>
    <property type="match status" value="1"/>
</dbReference>
<dbReference type="AlphaFoldDB" id="A0A4R6DQT0"/>